<sequence length="622" mass="68180">MNFQVQLLRAGPCPNCGAPVEFASGSAPTQICKFCRFVIVRTDRDMRSAGKVADLIPMATPFGTEARGTIEGRPFRVAGRVQYDRVQAPGAPWEEIYIELDQGGWSWLSHAQGRWLATSLYAHQLPVRPPSYAEANPGVLFPVPNMPELRVVERGQRRFVSAEGELPFPMVPNQVEPYADLSGAGGTFATIDYDTQGMPAYLYFGREVDPRQLTLSSGAPVTEAPQTQVTSLTCPNCGGNFPLRAPDSTERIACQFCGMLCDVNQGALVALKPLPLPPIPPAIALGAKGNLRGQDVMVLGYMLRSTVVDGERYGWREYLLYVAATSSFVFLLEEDGAWQHIVPIQAGELRQTSPTAFGFRGQVYQHAQSVHAVVDYVLGEFYWRVEQGEAVMAYEFHGPGGVKLNQESTKDEVQFSVSTPLGIDELRKAFPSEFKAPKASPAAQRAKSSNLFFLVLFALWFAVSMAGCVLSSGKAVLDQRVPVVQMIKKPLATPELAKSEAFFSEPFRIDGGKNLKLNLAPGLTCLDADDSWITADVALVHMDTGQVWEDSVEFSDEEKSIWYSRVPEGQYVLRVEPDSKVPATCQPMRVTLVSGALPWGYVMGSFAVLIVLWIFTAKKATA</sequence>
<proteinExistence type="predicted"/>
<keyword evidence="1" id="KW-0472">Membrane</keyword>
<dbReference type="EMBL" id="CP089982">
    <property type="protein sequence ID" value="WXA98306.1"/>
    <property type="molecule type" value="Genomic_DNA"/>
</dbReference>
<dbReference type="Proteomes" id="UP001379533">
    <property type="component" value="Chromosome"/>
</dbReference>
<evidence type="ECO:0000259" key="2">
    <source>
        <dbReference type="Pfam" id="PF13785"/>
    </source>
</evidence>
<evidence type="ECO:0000313" key="4">
    <source>
        <dbReference type="Proteomes" id="UP001379533"/>
    </source>
</evidence>
<gene>
    <name evidence="3" type="ORF">LZC95_15880</name>
</gene>
<evidence type="ECO:0000313" key="3">
    <source>
        <dbReference type="EMBL" id="WXA98306.1"/>
    </source>
</evidence>
<reference evidence="3 4" key="1">
    <citation type="submission" date="2021-12" db="EMBL/GenBank/DDBJ databases">
        <title>Discovery of the Pendulisporaceae a myxobacterial family with distinct sporulation behavior and unique specialized metabolism.</title>
        <authorList>
            <person name="Garcia R."/>
            <person name="Popoff A."/>
            <person name="Bader C.D."/>
            <person name="Loehr J."/>
            <person name="Walesch S."/>
            <person name="Walt C."/>
            <person name="Boldt J."/>
            <person name="Bunk B."/>
            <person name="Haeckl F.J.F.P.J."/>
            <person name="Gunesch A.P."/>
            <person name="Birkelbach J."/>
            <person name="Nuebel U."/>
            <person name="Pietschmann T."/>
            <person name="Bach T."/>
            <person name="Mueller R."/>
        </authorList>
    </citation>
    <scope>NUCLEOTIDE SEQUENCE [LARGE SCALE GENOMIC DNA]</scope>
    <source>
        <strain evidence="3 4">MSr12523</strain>
    </source>
</reference>
<dbReference type="InterPro" id="IPR025235">
    <property type="entry name" value="DUF4178"/>
</dbReference>
<dbReference type="Pfam" id="PF13785">
    <property type="entry name" value="DUF4178"/>
    <property type="match status" value="2"/>
</dbReference>
<name>A0ABZ2KIC0_9BACT</name>
<keyword evidence="1" id="KW-0812">Transmembrane</keyword>
<keyword evidence="1" id="KW-1133">Transmembrane helix</keyword>
<feature type="transmembrane region" description="Helical" evidence="1">
    <location>
        <begin position="596"/>
        <end position="615"/>
    </location>
</feature>
<organism evidence="3 4">
    <name type="scientific">Pendulispora brunnea</name>
    <dbReference type="NCBI Taxonomy" id="2905690"/>
    <lineage>
        <taxon>Bacteria</taxon>
        <taxon>Pseudomonadati</taxon>
        <taxon>Myxococcota</taxon>
        <taxon>Myxococcia</taxon>
        <taxon>Myxococcales</taxon>
        <taxon>Sorangiineae</taxon>
        <taxon>Pendulisporaceae</taxon>
        <taxon>Pendulispora</taxon>
    </lineage>
</organism>
<feature type="domain" description="DUF4178" evidence="2">
    <location>
        <begin position="285"/>
        <end position="420"/>
    </location>
</feature>
<feature type="transmembrane region" description="Helical" evidence="1">
    <location>
        <begin position="451"/>
        <end position="470"/>
    </location>
</feature>
<accession>A0ABZ2KIC0</accession>
<feature type="domain" description="DUF4178" evidence="2">
    <location>
        <begin position="66"/>
        <end position="210"/>
    </location>
</feature>
<evidence type="ECO:0000256" key="1">
    <source>
        <dbReference type="SAM" id="Phobius"/>
    </source>
</evidence>
<dbReference type="RefSeq" id="WP_394848918.1">
    <property type="nucleotide sequence ID" value="NZ_CP089982.1"/>
</dbReference>
<keyword evidence="4" id="KW-1185">Reference proteome</keyword>
<protein>
    <submittedName>
        <fullName evidence="3">DUF4178 domain-containing protein</fullName>
    </submittedName>
</protein>